<name>A0A2S6NHQ1_RHOGL</name>
<proteinExistence type="predicted"/>
<dbReference type="Gene3D" id="3.40.640.10">
    <property type="entry name" value="Type I PLP-dependent aspartate aminotransferase-like (Major domain)"/>
    <property type="match status" value="1"/>
</dbReference>
<sequence length="459" mass="47590">MQHRPVTAFGRGAIDGEEQRIVAALLAGGDSRLNLDRQGLNKYLCPPTPAPALTCLSSCTASPISDLGFERASAAFWRIAAAPRIQAPSRIEACEDSIEVAIRGYLGLDPGDQVILTASGTDGMLLAACLLALEGCDSPMTTILPSPSETGTGVPLAAACRVFDGPFAGRSVVEAYVTTKHVALRGPDGMPREAGTVAEDFRDAVRAVNGRAVIVFTYGTKTGLVAPVEAPAGVDVIVDACQLRLPAHKVREYLKMGWPVVITGSKFLGGPAFSGAVLVPSARFSRRARARASRICALHGGLAGVGGLAELASSADVTGPLLRWSAALATLKEAALSEDQVAESVIRLEDEAGAAVAALPGAHIIEQSTGCPGIVTFAVEAPGQPGSRLGVDELRQLYRGLAGQGVLLGQPVDLGPFGALRVAIGMRDVVRGSIEESLRRLAESWPLARRQGAARAKAA</sequence>
<comment type="caution">
    <text evidence="1">The sequence shown here is derived from an EMBL/GenBank/DDBJ whole genome shotgun (WGS) entry which is preliminary data.</text>
</comment>
<dbReference type="Proteomes" id="UP000239724">
    <property type="component" value="Unassembled WGS sequence"/>
</dbReference>
<organism evidence="1 2">
    <name type="scientific">Rhodopila globiformis</name>
    <name type="common">Rhodopseudomonas globiformis</name>
    <dbReference type="NCBI Taxonomy" id="1071"/>
    <lineage>
        <taxon>Bacteria</taxon>
        <taxon>Pseudomonadati</taxon>
        <taxon>Pseudomonadota</taxon>
        <taxon>Alphaproteobacteria</taxon>
        <taxon>Acetobacterales</taxon>
        <taxon>Acetobacteraceae</taxon>
        <taxon>Rhodopila</taxon>
    </lineage>
</organism>
<dbReference type="OrthoDB" id="8556864at2"/>
<dbReference type="AlphaFoldDB" id="A0A2S6NHQ1"/>
<dbReference type="EMBL" id="NHRY01000128">
    <property type="protein sequence ID" value="PPQ34175.1"/>
    <property type="molecule type" value="Genomic_DNA"/>
</dbReference>
<gene>
    <name evidence="1" type="ORF">CCS01_12410</name>
</gene>
<evidence type="ECO:0008006" key="3">
    <source>
        <dbReference type="Google" id="ProtNLM"/>
    </source>
</evidence>
<evidence type="ECO:0000313" key="2">
    <source>
        <dbReference type="Proteomes" id="UP000239724"/>
    </source>
</evidence>
<dbReference type="RefSeq" id="WP_104519164.1">
    <property type="nucleotide sequence ID" value="NZ_NHRY01000128.1"/>
</dbReference>
<dbReference type="InterPro" id="IPR015421">
    <property type="entry name" value="PyrdxlP-dep_Trfase_major"/>
</dbReference>
<accession>A0A2S6NHQ1</accession>
<keyword evidence="2" id="KW-1185">Reference proteome</keyword>
<dbReference type="InterPro" id="IPR015424">
    <property type="entry name" value="PyrdxlP-dep_Trfase"/>
</dbReference>
<protein>
    <recommendedName>
        <fullName evidence="3">Aminotransferase class V domain-containing protein</fullName>
    </recommendedName>
</protein>
<evidence type="ECO:0000313" key="1">
    <source>
        <dbReference type="EMBL" id="PPQ34175.1"/>
    </source>
</evidence>
<reference evidence="1 2" key="1">
    <citation type="journal article" date="2018" name="Arch. Microbiol.">
        <title>New insights into the metabolic potential of the phototrophic purple bacterium Rhodopila globiformis DSM 161(T) from its draft genome sequence and evidence for a vanadium-dependent nitrogenase.</title>
        <authorList>
            <person name="Imhoff J.F."/>
            <person name="Rahn T."/>
            <person name="Kunzel S."/>
            <person name="Neulinger S.C."/>
        </authorList>
    </citation>
    <scope>NUCLEOTIDE SEQUENCE [LARGE SCALE GENOMIC DNA]</scope>
    <source>
        <strain evidence="1 2">DSM 161</strain>
    </source>
</reference>
<dbReference type="SUPFAM" id="SSF53383">
    <property type="entry name" value="PLP-dependent transferases"/>
    <property type="match status" value="1"/>
</dbReference>